<dbReference type="KEGG" id="smo:SELMODRAFT_447266"/>
<dbReference type="Pfam" id="PF00072">
    <property type="entry name" value="Response_reg"/>
    <property type="match status" value="1"/>
</dbReference>
<evidence type="ECO:0000256" key="2">
    <source>
        <dbReference type="ARBA" id="ARBA00010330"/>
    </source>
</evidence>
<dbReference type="OMA" id="SIEVICN"/>
<evidence type="ECO:0000259" key="9">
    <source>
        <dbReference type="PROSITE" id="PS50110"/>
    </source>
</evidence>
<dbReference type="GO" id="GO:0048511">
    <property type="term" value="P:rhythmic process"/>
    <property type="evidence" value="ECO:0007669"/>
    <property type="project" value="UniProtKB-KW"/>
</dbReference>
<organism evidence="12">
    <name type="scientific">Selaginella moellendorffii</name>
    <name type="common">Spikemoss</name>
    <dbReference type="NCBI Taxonomy" id="88036"/>
    <lineage>
        <taxon>Eukaryota</taxon>
        <taxon>Viridiplantae</taxon>
        <taxon>Streptophyta</taxon>
        <taxon>Embryophyta</taxon>
        <taxon>Tracheophyta</taxon>
        <taxon>Lycopodiopsida</taxon>
        <taxon>Selaginellales</taxon>
        <taxon>Selaginellaceae</taxon>
        <taxon>Selaginella</taxon>
    </lineage>
</organism>
<dbReference type="PANTHER" id="PTHR43874">
    <property type="entry name" value="TWO-COMPONENT RESPONSE REGULATOR"/>
    <property type="match status" value="1"/>
</dbReference>
<proteinExistence type="inferred from homology"/>
<feature type="domain" description="CCT" evidence="10">
    <location>
        <begin position="438"/>
        <end position="480"/>
    </location>
</feature>
<reference evidence="11 12" key="1">
    <citation type="journal article" date="2011" name="Science">
        <title>The Selaginella genome identifies genetic changes associated with the evolution of vascular plants.</title>
        <authorList>
            <person name="Banks J.A."/>
            <person name="Nishiyama T."/>
            <person name="Hasebe M."/>
            <person name="Bowman J.L."/>
            <person name="Gribskov M."/>
            <person name="dePamphilis C."/>
            <person name="Albert V.A."/>
            <person name="Aono N."/>
            <person name="Aoyama T."/>
            <person name="Ambrose B.A."/>
            <person name="Ashton N.W."/>
            <person name="Axtell M.J."/>
            <person name="Barker E."/>
            <person name="Barker M.S."/>
            <person name="Bennetzen J.L."/>
            <person name="Bonawitz N.D."/>
            <person name="Chapple C."/>
            <person name="Cheng C."/>
            <person name="Correa L.G."/>
            <person name="Dacre M."/>
            <person name="DeBarry J."/>
            <person name="Dreyer I."/>
            <person name="Elias M."/>
            <person name="Engstrom E.M."/>
            <person name="Estelle M."/>
            <person name="Feng L."/>
            <person name="Finet C."/>
            <person name="Floyd S.K."/>
            <person name="Frommer W.B."/>
            <person name="Fujita T."/>
            <person name="Gramzow L."/>
            <person name="Gutensohn M."/>
            <person name="Harholt J."/>
            <person name="Hattori M."/>
            <person name="Heyl A."/>
            <person name="Hirai T."/>
            <person name="Hiwatashi Y."/>
            <person name="Ishikawa M."/>
            <person name="Iwata M."/>
            <person name="Karol K.G."/>
            <person name="Koehler B."/>
            <person name="Kolukisaoglu U."/>
            <person name="Kubo M."/>
            <person name="Kurata T."/>
            <person name="Lalonde S."/>
            <person name="Li K."/>
            <person name="Li Y."/>
            <person name="Litt A."/>
            <person name="Lyons E."/>
            <person name="Manning G."/>
            <person name="Maruyama T."/>
            <person name="Michael T.P."/>
            <person name="Mikami K."/>
            <person name="Miyazaki S."/>
            <person name="Morinaga S."/>
            <person name="Murata T."/>
            <person name="Mueller-Roeber B."/>
            <person name="Nelson D.R."/>
            <person name="Obara M."/>
            <person name="Oguri Y."/>
            <person name="Olmstead R.G."/>
            <person name="Onodera N."/>
            <person name="Petersen B.L."/>
            <person name="Pils B."/>
            <person name="Prigge M."/>
            <person name="Rensing S.A."/>
            <person name="Riano-Pachon D.M."/>
            <person name="Roberts A.W."/>
            <person name="Sato Y."/>
            <person name="Scheller H.V."/>
            <person name="Schulz B."/>
            <person name="Schulz C."/>
            <person name="Shakirov E.V."/>
            <person name="Shibagaki N."/>
            <person name="Shinohara N."/>
            <person name="Shippen D.E."/>
            <person name="Soerensen I."/>
            <person name="Sotooka R."/>
            <person name="Sugimoto N."/>
            <person name="Sugita M."/>
            <person name="Sumikawa N."/>
            <person name="Tanurdzic M."/>
            <person name="Theissen G."/>
            <person name="Ulvskov P."/>
            <person name="Wakazuki S."/>
            <person name="Weng J.K."/>
            <person name="Willats W.W."/>
            <person name="Wipf D."/>
            <person name="Wolf P.G."/>
            <person name="Yang L."/>
            <person name="Zimmer A.D."/>
            <person name="Zhu Q."/>
            <person name="Mitros T."/>
            <person name="Hellsten U."/>
            <person name="Loque D."/>
            <person name="Otillar R."/>
            <person name="Salamov A."/>
            <person name="Schmutz J."/>
            <person name="Shapiro H."/>
            <person name="Lindquist E."/>
            <person name="Lucas S."/>
            <person name="Rokhsar D."/>
            <person name="Grigoriev I.V."/>
        </authorList>
    </citation>
    <scope>NUCLEOTIDE SEQUENCE [LARGE SCALE GENOMIC DNA]</scope>
</reference>
<dbReference type="HOGENOM" id="CLU_041215_0_0_1"/>
<dbReference type="Proteomes" id="UP000001514">
    <property type="component" value="Unassembled WGS sequence"/>
</dbReference>
<protein>
    <submittedName>
        <fullName evidence="11">Uncharacterized protein</fullName>
    </submittedName>
</protein>
<dbReference type="InterPro" id="IPR011006">
    <property type="entry name" value="CheY-like_superfamily"/>
</dbReference>
<dbReference type="Gramene" id="EFJ10726">
    <property type="protein sequence ID" value="EFJ10726"/>
    <property type="gene ID" value="SELMODRAFT_447266"/>
</dbReference>
<dbReference type="Gene3D" id="3.40.50.2300">
    <property type="match status" value="1"/>
</dbReference>
<dbReference type="GO" id="GO:0000160">
    <property type="term" value="P:phosphorelay signal transduction system"/>
    <property type="evidence" value="ECO:0007669"/>
    <property type="project" value="UniProtKB-KW"/>
</dbReference>
<evidence type="ECO:0000256" key="6">
    <source>
        <dbReference type="PROSITE-ProRule" id="PRU00169"/>
    </source>
</evidence>
<dbReference type="GO" id="GO:0005634">
    <property type="term" value="C:nucleus"/>
    <property type="evidence" value="ECO:0007669"/>
    <property type="project" value="UniProtKB-SubCell"/>
</dbReference>
<evidence type="ECO:0000313" key="12">
    <source>
        <dbReference type="Proteomes" id="UP000001514"/>
    </source>
</evidence>
<dbReference type="PROSITE" id="PS50110">
    <property type="entry name" value="RESPONSE_REGULATORY"/>
    <property type="match status" value="1"/>
</dbReference>
<dbReference type="InParanoid" id="D8SY34"/>
<dbReference type="PANTHER" id="PTHR43874:SF1">
    <property type="entry name" value="TWO-COMPONENT RESPONSE REGULATOR-LIKE APRR1"/>
    <property type="match status" value="1"/>
</dbReference>
<evidence type="ECO:0000256" key="1">
    <source>
        <dbReference type="ARBA" id="ARBA00004123"/>
    </source>
</evidence>
<dbReference type="STRING" id="88036.D8SY34"/>
<dbReference type="InterPro" id="IPR045279">
    <property type="entry name" value="ARR-like"/>
</dbReference>
<evidence type="ECO:0000259" key="10">
    <source>
        <dbReference type="PROSITE" id="PS51017"/>
    </source>
</evidence>
<dbReference type="InterPro" id="IPR010402">
    <property type="entry name" value="CCT_domain"/>
</dbReference>
<feature type="domain" description="Response regulatory" evidence="9">
    <location>
        <begin position="15"/>
        <end position="133"/>
    </location>
</feature>
<name>D8SY34_SELML</name>
<evidence type="ECO:0000256" key="5">
    <source>
        <dbReference type="ARBA" id="ARBA00023242"/>
    </source>
</evidence>
<dbReference type="SMART" id="SM00448">
    <property type="entry name" value="REC"/>
    <property type="match status" value="1"/>
</dbReference>
<keyword evidence="12" id="KW-1185">Reference proteome</keyword>
<dbReference type="Pfam" id="PF06203">
    <property type="entry name" value="CCT"/>
    <property type="match status" value="1"/>
</dbReference>
<dbReference type="AlphaFoldDB" id="D8SY34"/>
<evidence type="ECO:0000256" key="7">
    <source>
        <dbReference type="PROSITE-ProRule" id="PRU00357"/>
    </source>
</evidence>
<dbReference type="GO" id="GO:0009736">
    <property type="term" value="P:cytokinin-activated signaling pathway"/>
    <property type="evidence" value="ECO:0007669"/>
    <property type="project" value="InterPro"/>
</dbReference>
<sequence length="508" mass="57125">MEGEGKIGFDRSRVRILLCDKDSATAQEVKELLCRCSYQVSVVKTARQVVEVLNITDSKVDLVLSEVELPNGRGFKMLKHIVKSENFKHIPIVMMSARDEMAVVVKCLKLGAADYLVKPLRINELLNLWTHMWRRRRMLGLTEKHILKGHLSSRNTIAEIFVSDTSESNTFSTDIFSEDSNDNKVKKLKPISEDEEQAPELELSLTPKSKDSTRTTEIGEPERRPSPLRKSELKLGQSSAFLSYTRLVSRTTNAEKPDSTTQPPTCMEVPVGTSQQPLDLEEPGQVGARGNQAAELTQTQEPDDDPEQSHHHHHHHHQHSIPWSSSSTTGAAEQYQVLQINDPRAAAAAAAHAATGVFNQAHIIPPLMVPHSIHPSTLLQPPIHYYQAVPPPEATPIPAAAFSYYPFPLHIPSQQVPWNAAALPQVGPERKAGVAERREAALHKFRQKRKDRCYEKKIRYASRKRLAEQRPRVKGQFVRRAEEYEDEDEDDDETGRDMSPESGVEVTQ</sequence>
<feature type="compositionally biased region" description="Basic residues" evidence="8">
    <location>
        <begin position="310"/>
        <end position="319"/>
    </location>
</feature>
<keyword evidence="4" id="KW-0090">Biological rhythms</keyword>
<dbReference type="EMBL" id="GL377652">
    <property type="protein sequence ID" value="EFJ10726.1"/>
    <property type="molecule type" value="Genomic_DNA"/>
</dbReference>
<comment type="similarity">
    <text evidence="2">Belongs to the ARR-like family.</text>
</comment>
<dbReference type="OrthoDB" id="2020070at2759"/>
<comment type="caution">
    <text evidence="6">Lacks conserved residue(s) required for the propagation of feature annotation.</text>
</comment>
<keyword evidence="5 7" id="KW-0539">Nucleus</keyword>
<dbReference type="SUPFAM" id="SSF52172">
    <property type="entry name" value="CheY-like"/>
    <property type="match status" value="1"/>
</dbReference>
<dbReference type="PROSITE" id="PS51017">
    <property type="entry name" value="CCT"/>
    <property type="match status" value="1"/>
</dbReference>
<feature type="region of interest" description="Disordered" evidence="8">
    <location>
        <begin position="189"/>
        <end position="235"/>
    </location>
</feature>
<gene>
    <name evidence="11" type="ORF">SELMODRAFT_447266</name>
</gene>
<comment type="subcellular location">
    <subcellularLocation>
        <location evidence="1 7">Nucleus</location>
    </subcellularLocation>
</comment>
<feature type="region of interest" description="Disordered" evidence="8">
    <location>
        <begin position="252"/>
        <end position="328"/>
    </location>
</feature>
<dbReference type="FunCoup" id="D8SY34">
    <property type="interactions" value="115"/>
</dbReference>
<accession>D8SY34</accession>
<keyword evidence="3" id="KW-0902">Two-component regulatory system</keyword>
<evidence type="ECO:0000313" key="11">
    <source>
        <dbReference type="EMBL" id="EFJ10726.1"/>
    </source>
</evidence>
<feature type="region of interest" description="Disordered" evidence="8">
    <location>
        <begin position="465"/>
        <end position="508"/>
    </location>
</feature>
<feature type="compositionally biased region" description="Basic and acidic residues" evidence="8">
    <location>
        <begin position="220"/>
        <end position="233"/>
    </location>
</feature>
<feature type="compositionally biased region" description="Acidic residues" evidence="8">
    <location>
        <begin position="483"/>
        <end position="494"/>
    </location>
</feature>
<evidence type="ECO:0000256" key="3">
    <source>
        <dbReference type="ARBA" id="ARBA00023012"/>
    </source>
</evidence>
<evidence type="ECO:0000256" key="8">
    <source>
        <dbReference type="SAM" id="MobiDB-lite"/>
    </source>
</evidence>
<dbReference type="InterPro" id="IPR001789">
    <property type="entry name" value="Sig_transdc_resp-reg_receiver"/>
</dbReference>
<dbReference type="eggNOG" id="KOG1601">
    <property type="taxonomic scope" value="Eukaryota"/>
</dbReference>
<evidence type="ECO:0000256" key="4">
    <source>
        <dbReference type="ARBA" id="ARBA00023108"/>
    </source>
</evidence>